<keyword evidence="4" id="KW-1185">Reference proteome</keyword>
<organism evidence="3 4">
    <name type="scientific">Postia placenta MAD-698-R-SB12</name>
    <dbReference type="NCBI Taxonomy" id="670580"/>
    <lineage>
        <taxon>Eukaryota</taxon>
        <taxon>Fungi</taxon>
        <taxon>Dikarya</taxon>
        <taxon>Basidiomycota</taxon>
        <taxon>Agaricomycotina</taxon>
        <taxon>Agaricomycetes</taxon>
        <taxon>Polyporales</taxon>
        <taxon>Adustoporiaceae</taxon>
        <taxon>Rhodonia</taxon>
    </lineage>
</organism>
<feature type="domain" description="Amidohydrolase 3" evidence="2">
    <location>
        <begin position="141"/>
        <end position="617"/>
    </location>
</feature>
<evidence type="ECO:0000313" key="3">
    <source>
        <dbReference type="EMBL" id="OSX57904.1"/>
    </source>
</evidence>
<evidence type="ECO:0000259" key="2">
    <source>
        <dbReference type="Pfam" id="PF07969"/>
    </source>
</evidence>
<dbReference type="SUPFAM" id="SSF51338">
    <property type="entry name" value="Composite domain of metallo-dependent hydrolases"/>
    <property type="match status" value="1"/>
</dbReference>
<dbReference type="InterPro" id="IPR033932">
    <property type="entry name" value="YtcJ-like"/>
</dbReference>
<dbReference type="PANTHER" id="PTHR22642">
    <property type="entry name" value="IMIDAZOLONEPROPIONASE"/>
    <property type="match status" value="1"/>
</dbReference>
<evidence type="ECO:0000256" key="1">
    <source>
        <dbReference type="SAM" id="MobiDB-lite"/>
    </source>
</evidence>
<dbReference type="OrthoDB" id="3501663at2759"/>
<feature type="region of interest" description="Disordered" evidence="1">
    <location>
        <begin position="1"/>
        <end position="27"/>
    </location>
</feature>
<dbReference type="Gene3D" id="3.10.310.70">
    <property type="match status" value="1"/>
</dbReference>
<dbReference type="InterPro" id="IPR011059">
    <property type="entry name" value="Metal-dep_hydrolase_composite"/>
</dbReference>
<protein>
    <recommendedName>
        <fullName evidence="2">Amidohydrolase 3 domain-containing protein</fullName>
    </recommendedName>
</protein>
<dbReference type="GO" id="GO:0016810">
    <property type="term" value="F:hydrolase activity, acting on carbon-nitrogen (but not peptide) bonds"/>
    <property type="evidence" value="ECO:0007669"/>
    <property type="project" value="InterPro"/>
</dbReference>
<dbReference type="AlphaFoldDB" id="A0A1X6MNA4"/>
<feature type="compositionally biased region" description="Low complexity" evidence="1">
    <location>
        <begin position="13"/>
        <end position="22"/>
    </location>
</feature>
<dbReference type="Pfam" id="PF07969">
    <property type="entry name" value="Amidohydro_3"/>
    <property type="match status" value="1"/>
</dbReference>
<evidence type="ECO:0000313" key="4">
    <source>
        <dbReference type="Proteomes" id="UP000194127"/>
    </source>
</evidence>
<proteinExistence type="predicted"/>
<reference evidence="3 4" key="1">
    <citation type="submission" date="2017-04" db="EMBL/GenBank/DDBJ databases">
        <title>Genome Sequence of the Model Brown-Rot Fungus Postia placenta SB12.</title>
        <authorList>
            <consortium name="DOE Joint Genome Institute"/>
            <person name="Gaskell J."/>
            <person name="Kersten P."/>
            <person name="Larrondo L.F."/>
            <person name="Canessa P."/>
            <person name="Martinez D."/>
            <person name="Hibbett D."/>
            <person name="Schmoll M."/>
            <person name="Kubicek C.P."/>
            <person name="Martinez A.T."/>
            <person name="Yadav J."/>
            <person name="Master E."/>
            <person name="Magnuson J.K."/>
            <person name="James T."/>
            <person name="Yaver D."/>
            <person name="Berka R."/>
            <person name="Labutti K."/>
            <person name="Lipzen A."/>
            <person name="Aerts A."/>
            <person name="Barry K."/>
            <person name="Henrissat B."/>
            <person name="Blanchette R."/>
            <person name="Grigoriev I."/>
            <person name="Cullen D."/>
        </authorList>
    </citation>
    <scope>NUCLEOTIDE SEQUENCE [LARGE SCALE GENOMIC DNA]</scope>
    <source>
        <strain evidence="3 4">MAD-698-R-SB12</strain>
    </source>
</reference>
<dbReference type="Gene3D" id="3.20.20.140">
    <property type="entry name" value="Metal-dependent hydrolases"/>
    <property type="match status" value="2"/>
</dbReference>
<dbReference type="SUPFAM" id="SSF51556">
    <property type="entry name" value="Metallo-dependent hydrolases"/>
    <property type="match status" value="1"/>
</dbReference>
<dbReference type="InterPro" id="IPR032466">
    <property type="entry name" value="Metal_Hydrolase"/>
</dbReference>
<dbReference type="GeneID" id="36324761"/>
<accession>A0A1X6MNA4</accession>
<dbReference type="STRING" id="670580.A0A1X6MNA4"/>
<gene>
    <name evidence="3" type="ORF">POSPLADRAFT_1049656</name>
</gene>
<dbReference type="EMBL" id="KZ110606">
    <property type="protein sequence ID" value="OSX57904.1"/>
    <property type="molecule type" value="Genomic_DNA"/>
</dbReference>
<name>A0A1X6MNA4_9APHY</name>
<dbReference type="CDD" id="cd01300">
    <property type="entry name" value="YtcJ_like"/>
    <property type="match status" value="1"/>
</dbReference>
<dbReference type="Proteomes" id="UP000194127">
    <property type="component" value="Unassembled WGS sequence"/>
</dbReference>
<dbReference type="InterPro" id="IPR013108">
    <property type="entry name" value="Amidohydro_3"/>
</dbReference>
<sequence>MPEPKHKTPDAPPAARAVPRGPSQAASGGSLGTLRHIALVLAASALAGLATYFSRTGAHSRAVKILPESYALCADSAKIYTVDQEKPSVDCVLVRRDRISSTGSLDEVQEAWDIYQTELIHKFYGGEAKAKKPLKVVHAPKGSIVVPGLADAHAHLMMYGAKMQLNLEAAKTINDVLDSIEEYVNSHPDVLADTERWIEGFGWDQTRWENWKGGFPSKADIESRPLLANRPLALSRVDGHALWVSSRALDIAQAKIPGGEWPAPGDVEGGEIVRDASGDPTGVLLDAAMALIPVPPPTPQLMREHAERAMKDALAVGLTSVHDAAVNSEMIKVFKSLADSGQMPIRVYAMGNEEEPKYWGGRFEKLEDFGKDERLNMKSIKLFTDGKLSEAALKETVSRFWDEGWGVNIHCIGDRANKAVLDIFEALLHNDTKVADKRRPRIEHAQIMRMEDLERAGRLGVPAVHRLTLLQDSTSDMWYAESRLGVDRIKGAYAYRTLLRSSQKAVLPLGSDFPVEGINPLLGFYAAVSRLGANGESPHGEGGWFPAERLTRSEALKGMTLDAAYASFADEDVGSLVPGKKADYVVLDTDIMDDSVPFADILGAKVKTTVIDGRIAYGTI</sequence>
<dbReference type="Gene3D" id="2.30.40.10">
    <property type="entry name" value="Urease, subunit C, domain 1"/>
    <property type="match status" value="1"/>
</dbReference>
<dbReference type="PANTHER" id="PTHR22642:SF2">
    <property type="entry name" value="PROTEIN LONG AFTER FAR-RED 3"/>
    <property type="match status" value="1"/>
</dbReference>
<dbReference type="RefSeq" id="XP_024334698.1">
    <property type="nucleotide sequence ID" value="XM_024479811.1"/>
</dbReference>